<evidence type="ECO:0000313" key="3">
    <source>
        <dbReference type="Proteomes" id="UP001431783"/>
    </source>
</evidence>
<reference evidence="2 3" key="1">
    <citation type="submission" date="2023-03" db="EMBL/GenBank/DDBJ databases">
        <title>Genome insight into feeding habits of ladybird beetles.</title>
        <authorList>
            <person name="Li H.-S."/>
            <person name="Huang Y.-H."/>
            <person name="Pang H."/>
        </authorList>
    </citation>
    <scope>NUCLEOTIDE SEQUENCE [LARGE SCALE GENOMIC DNA]</scope>
    <source>
        <strain evidence="2">SYSU_2023b</strain>
        <tissue evidence="2">Whole body</tissue>
    </source>
</reference>
<dbReference type="EMBL" id="JARQZJ010000013">
    <property type="protein sequence ID" value="KAK9872734.1"/>
    <property type="molecule type" value="Genomic_DNA"/>
</dbReference>
<comment type="caution">
    <text evidence="2">The sequence shown here is derived from an EMBL/GenBank/DDBJ whole genome shotgun (WGS) entry which is preliminary data.</text>
</comment>
<evidence type="ECO:0000313" key="2">
    <source>
        <dbReference type="EMBL" id="KAK9872734.1"/>
    </source>
</evidence>
<dbReference type="AlphaFoldDB" id="A0AAW1TPI4"/>
<accession>A0AAW1TPI4</accession>
<feature type="compositionally biased region" description="Basic and acidic residues" evidence="1">
    <location>
        <begin position="307"/>
        <end position="317"/>
    </location>
</feature>
<feature type="compositionally biased region" description="Basic and acidic residues" evidence="1">
    <location>
        <begin position="286"/>
        <end position="296"/>
    </location>
</feature>
<evidence type="ECO:0000256" key="1">
    <source>
        <dbReference type="SAM" id="MobiDB-lite"/>
    </source>
</evidence>
<dbReference type="Proteomes" id="UP001431783">
    <property type="component" value="Unassembled WGS sequence"/>
</dbReference>
<name>A0AAW1TPI4_9CUCU</name>
<protein>
    <submittedName>
        <fullName evidence="2">Uncharacterized protein</fullName>
    </submittedName>
</protein>
<feature type="region of interest" description="Disordered" evidence="1">
    <location>
        <begin position="286"/>
        <end position="317"/>
    </location>
</feature>
<keyword evidence="3" id="KW-1185">Reference proteome</keyword>
<organism evidence="2 3">
    <name type="scientific">Henosepilachna vigintioctopunctata</name>
    <dbReference type="NCBI Taxonomy" id="420089"/>
    <lineage>
        <taxon>Eukaryota</taxon>
        <taxon>Metazoa</taxon>
        <taxon>Ecdysozoa</taxon>
        <taxon>Arthropoda</taxon>
        <taxon>Hexapoda</taxon>
        <taxon>Insecta</taxon>
        <taxon>Pterygota</taxon>
        <taxon>Neoptera</taxon>
        <taxon>Endopterygota</taxon>
        <taxon>Coleoptera</taxon>
        <taxon>Polyphaga</taxon>
        <taxon>Cucujiformia</taxon>
        <taxon>Coccinelloidea</taxon>
        <taxon>Coccinellidae</taxon>
        <taxon>Epilachninae</taxon>
        <taxon>Epilachnini</taxon>
        <taxon>Henosepilachna</taxon>
    </lineage>
</organism>
<sequence>MFMKSRNMVKITPYDIAGLFNKAYARVASLDKGISGFKATGIYPINPAIFSEDDFVAVDGDQSQANDQASSDVVVQFQRPTSIRLVTGNSDPLPCTSRDIGHFELLPSTSPGTGNYEPLPSTSRGIQHELEMPSSDLIEYTQNVEKEQLPDIYHAVSPSILSELQEEASIANTTPNFSTNTKASIIIPFSLNDKTAPELTPANTSTTLATTNDVQEQSLCTNPTTSNDFAKVLSVVSPLPNISNKNKTLRKQHSVILSSTPMKTVFEEKDKKRLEKKCKTKIIAKKKGETSKKERICTAGKAKKRKDANNKNEKVKE</sequence>
<gene>
    <name evidence="2" type="ORF">WA026_019515</name>
</gene>
<proteinExistence type="predicted"/>